<gene>
    <name evidence="2" type="ORF">SAMD00023353_0801100</name>
</gene>
<proteinExistence type="predicted"/>
<evidence type="ECO:0000313" key="2">
    <source>
        <dbReference type="EMBL" id="GAP84797.1"/>
    </source>
</evidence>
<dbReference type="EMBL" id="DF977453">
    <property type="protein sequence ID" value="GAP84797.1"/>
    <property type="molecule type" value="Genomic_DNA"/>
</dbReference>
<dbReference type="OMA" id="PNIGTEC"/>
<reference evidence="2" key="1">
    <citation type="submission" date="2016-03" db="EMBL/GenBank/DDBJ databases">
        <title>Draft genome sequence of Rosellinia necatrix.</title>
        <authorList>
            <person name="Kanematsu S."/>
        </authorList>
    </citation>
    <scope>NUCLEOTIDE SEQUENCE [LARGE SCALE GENOMIC DNA]</scope>
    <source>
        <strain evidence="2">W97</strain>
    </source>
</reference>
<feature type="transmembrane region" description="Helical" evidence="1">
    <location>
        <begin position="95"/>
        <end position="118"/>
    </location>
</feature>
<keyword evidence="1" id="KW-0812">Transmembrane</keyword>
<evidence type="ECO:0000313" key="3">
    <source>
        <dbReference type="Proteomes" id="UP000054516"/>
    </source>
</evidence>
<keyword evidence="1" id="KW-0472">Membrane</keyword>
<dbReference type="AlphaFoldDB" id="A0A1W2TAX9"/>
<keyword evidence="1" id="KW-1133">Transmembrane helix</keyword>
<organism evidence="2">
    <name type="scientific">Rosellinia necatrix</name>
    <name type="common">White root-rot fungus</name>
    <dbReference type="NCBI Taxonomy" id="77044"/>
    <lineage>
        <taxon>Eukaryota</taxon>
        <taxon>Fungi</taxon>
        <taxon>Dikarya</taxon>
        <taxon>Ascomycota</taxon>
        <taxon>Pezizomycotina</taxon>
        <taxon>Sordariomycetes</taxon>
        <taxon>Xylariomycetidae</taxon>
        <taxon>Xylariales</taxon>
        <taxon>Xylariaceae</taxon>
        <taxon>Rosellinia</taxon>
    </lineage>
</organism>
<name>A0A1W2TAX9_ROSNE</name>
<protein>
    <submittedName>
        <fullName evidence="2">Uncharacterized protein</fullName>
    </submittedName>
</protein>
<dbReference type="Proteomes" id="UP000054516">
    <property type="component" value="Unassembled WGS sequence"/>
</dbReference>
<keyword evidence="3" id="KW-1185">Reference proteome</keyword>
<sequence>MAKNWNAALEVAPEQNYPEVYYPPSASFVPYRRDNSAPRPLKSLDSFNDTAAFVEAPKGTYPDTNSIQNFDSQSVQGVLPPAEQPRETPRRICGCSFLVLVLSTIIAVLSIAVIGLAAGTSVQINRANGLQSKLAARPSEIDRGCSANPNAVTASRYTSEFFGRQTYKIFCNNDAPNPPLQSLFVGNFDDCIDACASYSTYTPGNFPDKLVSRNSNLTCSAVSFIPAWTNRTNALESNAPGNCYLKPRPQSLAALTRPNSDGPAVHAAIFEDS</sequence>
<evidence type="ECO:0000256" key="1">
    <source>
        <dbReference type="SAM" id="Phobius"/>
    </source>
</evidence>
<dbReference type="OrthoDB" id="5358884at2759"/>
<accession>A0A1W2TAX9</accession>